<name>A0ABV1SE77_9RHOB</name>
<feature type="transmembrane region" description="Helical" evidence="5">
    <location>
        <begin position="21"/>
        <end position="42"/>
    </location>
</feature>
<evidence type="ECO:0000256" key="2">
    <source>
        <dbReference type="ARBA" id="ARBA00022692"/>
    </source>
</evidence>
<comment type="subcellular location">
    <subcellularLocation>
        <location evidence="1">Membrane</location>
        <topology evidence="1">Multi-pass membrane protein</topology>
    </subcellularLocation>
</comment>
<evidence type="ECO:0000313" key="7">
    <source>
        <dbReference type="Proteomes" id="UP001438953"/>
    </source>
</evidence>
<evidence type="ECO:0000256" key="4">
    <source>
        <dbReference type="ARBA" id="ARBA00023136"/>
    </source>
</evidence>
<feature type="transmembrane region" description="Helical" evidence="5">
    <location>
        <begin position="211"/>
        <end position="231"/>
    </location>
</feature>
<dbReference type="PANTHER" id="PTHR47547:SF1">
    <property type="entry name" value="ASPARTATE-PROTON SYMPORTER"/>
    <property type="match status" value="1"/>
</dbReference>
<organism evidence="6 7">
    <name type="scientific">Thioclava kandeliae</name>
    <dbReference type="NCBI Taxonomy" id="3070818"/>
    <lineage>
        <taxon>Bacteria</taxon>
        <taxon>Pseudomonadati</taxon>
        <taxon>Pseudomonadota</taxon>
        <taxon>Alphaproteobacteria</taxon>
        <taxon>Rhodobacterales</taxon>
        <taxon>Paracoccaceae</taxon>
        <taxon>Thioclava</taxon>
    </lineage>
</organism>
<feature type="transmembrane region" description="Helical" evidence="5">
    <location>
        <begin position="470"/>
        <end position="488"/>
    </location>
</feature>
<reference evidence="6 7" key="2">
    <citation type="submission" date="2024-06" db="EMBL/GenBank/DDBJ databases">
        <title>Thioclava kandeliae sp. nov. from a rhizosphere soil sample of Kandelia candel in a mangrove.</title>
        <authorList>
            <person name="Mu T."/>
        </authorList>
    </citation>
    <scope>NUCLEOTIDE SEQUENCE [LARGE SCALE GENOMIC DNA]</scope>
    <source>
        <strain evidence="6 7">CPCC 100088</strain>
    </source>
</reference>
<feature type="transmembrane region" description="Helical" evidence="5">
    <location>
        <begin position="439"/>
        <end position="458"/>
    </location>
</feature>
<feature type="transmembrane region" description="Helical" evidence="5">
    <location>
        <begin position="180"/>
        <end position="199"/>
    </location>
</feature>
<dbReference type="Gene3D" id="1.20.1740.10">
    <property type="entry name" value="Amino acid/polyamine transporter I"/>
    <property type="match status" value="1"/>
</dbReference>
<feature type="transmembrane region" description="Helical" evidence="5">
    <location>
        <begin position="376"/>
        <end position="398"/>
    </location>
</feature>
<keyword evidence="7" id="KW-1185">Reference proteome</keyword>
<dbReference type="InterPro" id="IPR002293">
    <property type="entry name" value="AA/rel_permease1"/>
</dbReference>
<feature type="transmembrane region" description="Helical" evidence="5">
    <location>
        <begin position="243"/>
        <end position="270"/>
    </location>
</feature>
<feature type="transmembrane region" description="Helical" evidence="5">
    <location>
        <begin position="410"/>
        <end position="433"/>
    </location>
</feature>
<feature type="transmembrane region" description="Helical" evidence="5">
    <location>
        <begin position="145"/>
        <end position="168"/>
    </location>
</feature>
<dbReference type="RefSeq" id="WP_339114548.1">
    <property type="nucleotide sequence ID" value="NZ_JAYWLC010000003.1"/>
</dbReference>
<feature type="transmembrane region" description="Helical" evidence="5">
    <location>
        <begin position="349"/>
        <end position="370"/>
    </location>
</feature>
<feature type="transmembrane region" description="Helical" evidence="5">
    <location>
        <begin position="494"/>
        <end position="516"/>
    </location>
</feature>
<comment type="caution">
    <text evidence="6">The sequence shown here is derived from an EMBL/GenBank/DDBJ whole genome shotgun (WGS) entry which is preliminary data.</text>
</comment>
<proteinExistence type="predicted"/>
<keyword evidence="4 5" id="KW-0472">Membrane</keyword>
<evidence type="ECO:0000256" key="3">
    <source>
        <dbReference type="ARBA" id="ARBA00022989"/>
    </source>
</evidence>
<feature type="transmembrane region" description="Helical" evidence="5">
    <location>
        <begin position="54"/>
        <end position="80"/>
    </location>
</feature>
<dbReference type="PIRSF" id="PIRSF006060">
    <property type="entry name" value="AA_transporter"/>
    <property type="match status" value="1"/>
</dbReference>
<keyword evidence="3 5" id="KW-1133">Transmembrane helix</keyword>
<evidence type="ECO:0000256" key="5">
    <source>
        <dbReference type="SAM" id="Phobius"/>
    </source>
</evidence>
<evidence type="ECO:0000313" key="6">
    <source>
        <dbReference type="EMBL" id="MER5171198.1"/>
    </source>
</evidence>
<dbReference type="Pfam" id="PF13520">
    <property type="entry name" value="AA_permease_2"/>
    <property type="match status" value="1"/>
</dbReference>
<keyword evidence="2 5" id="KW-0812">Transmembrane</keyword>
<dbReference type="EMBL" id="JAYWLC010000003">
    <property type="protein sequence ID" value="MER5171198.1"/>
    <property type="molecule type" value="Genomic_DNA"/>
</dbReference>
<protein>
    <submittedName>
        <fullName evidence="6">APC family permease</fullName>
    </submittedName>
</protein>
<sequence>MASIESMGAAATGSAGKLKRDVGIIGLLFASTTSMIGSGWLFGAYHASKIAGPLAVWSWVIGAVIIMLIALCFAELSTMFAKSGALVHMSHASHGQTLGRLWGWMLFLSYAPIPAVEAEGILTYANNYLPYFLKGDGSGSLNAMGFVAAVVLLSVLAVLNLMAVKALLKVSNTVTWWKIAIPLVTVVGLIAASTHWGVWHAGAGTYSTQGMFTAIPAAGIVFSFLGFRTAIDLGGESANPGRNIPMAVIGSVILGAVIYILLQVAFIMALSPDDLADGWASLNFAGSAGPFAGLAMTLGMGWLAVLLYADAYVSPGGTGLIYITGGARILHAVGDTGAGPKSLSRVNAAGVPLTAVIVMWIAGIFFLLPFPAWQMMVGYISSVTVLTYGLGPIVLLILRRSQPDLKRSFRLAGAGVLAPVAFIASNLVIYWTGFYTDSILFGMLVVGFAIYAFVFHVLQKRSAEEFGWKHLGWLGAWFAGIWLLTGLSDSGADIVGFWTGMALVALWSLVVVWMALRSALPAEETVELMEHFQSGN</sequence>
<accession>A0ABV1SE77</accession>
<gene>
    <name evidence="6" type="ORF">VSX56_05350</name>
</gene>
<feature type="transmembrane region" description="Helical" evidence="5">
    <location>
        <begin position="290"/>
        <end position="309"/>
    </location>
</feature>
<dbReference type="Proteomes" id="UP001438953">
    <property type="component" value="Unassembled WGS sequence"/>
</dbReference>
<dbReference type="PANTHER" id="PTHR47547">
    <property type="match status" value="1"/>
</dbReference>
<evidence type="ECO:0000256" key="1">
    <source>
        <dbReference type="ARBA" id="ARBA00004141"/>
    </source>
</evidence>
<dbReference type="InterPro" id="IPR052962">
    <property type="entry name" value="AA_Transporter_AGT"/>
</dbReference>
<reference evidence="6 7" key="1">
    <citation type="submission" date="2024-01" db="EMBL/GenBank/DDBJ databases">
        <authorList>
            <person name="Deng Y."/>
            <person name="Su J."/>
        </authorList>
    </citation>
    <scope>NUCLEOTIDE SEQUENCE [LARGE SCALE GENOMIC DNA]</scope>
    <source>
        <strain evidence="6 7">CPCC 100088</strain>
    </source>
</reference>
<feature type="transmembrane region" description="Helical" evidence="5">
    <location>
        <begin position="101"/>
        <end position="125"/>
    </location>
</feature>